<proteinExistence type="inferred from homology"/>
<dbReference type="EC" id="2.4.2.21" evidence="3 10"/>
<dbReference type="GO" id="GO:0009236">
    <property type="term" value="P:cobalamin biosynthetic process"/>
    <property type="evidence" value="ECO:0007669"/>
    <property type="project" value="UniProtKB-UniRule"/>
</dbReference>
<reference evidence="11 12" key="1">
    <citation type="submission" date="2019-03" db="EMBL/GenBank/DDBJ databases">
        <title>Comparative insights into the high quality Complete genome sequence of highly metal resistant Cupriavidus metallidurans strain BS1 isolated from a gold-copper mine.</title>
        <authorList>
            <person name="Mazhar H.S."/>
            <person name="Rensing C."/>
        </authorList>
    </citation>
    <scope>NUCLEOTIDE SEQUENCE [LARGE SCALE GENOMIC DNA]</scope>
    <source>
        <strain evidence="11 12">BS1</strain>
    </source>
</reference>
<sequence>MATAISDYALTLPPIAPLDASLRAALQAAIDDKTKPPGSLGRLETLAMQIGLIRGETVPDLTRPAIIVFAGDHGVADTGVSAFPAEVTAQMVLNFLNGGAAINVFTRLHGLALEVVDVGVRAPLPASPSLVNCRVANGTRNFVEEPAMTPEQAGAAINAGIARVLRHGQQGTNVIGFGEMGIANTSAAACVMSRLTGLPLEACIGRGTGLDDAGVARKHEILSRALARHADVTDPLDVLATFGGFEIAAMTGAYLAAAASRMVILVDGFIASAALLVAARIDPNVLQYCVFSHCSHEHGHRALLAEFRAEPLLALDLRLGEGTGAALAWPLVASAVAFLREMATFSGAGVSNASAT</sequence>
<evidence type="ECO:0000256" key="2">
    <source>
        <dbReference type="ARBA" id="ARBA00007110"/>
    </source>
</evidence>
<dbReference type="Gene3D" id="3.40.50.10210">
    <property type="match status" value="1"/>
</dbReference>
<dbReference type="InterPro" id="IPR036087">
    <property type="entry name" value="Nict_dMeBzImd_PRibTrfase_sf"/>
</dbReference>
<dbReference type="PANTHER" id="PTHR43463">
    <property type="entry name" value="NICOTINATE-NUCLEOTIDE--DIMETHYLBENZIMIDAZOLE PHOSPHORIBOSYLTRANSFERASE"/>
    <property type="match status" value="1"/>
</dbReference>
<evidence type="ECO:0000256" key="5">
    <source>
        <dbReference type="ARBA" id="ARBA00022573"/>
    </source>
</evidence>
<dbReference type="NCBIfam" id="TIGR03160">
    <property type="entry name" value="cobT_DBIPRT"/>
    <property type="match status" value="1"/>
</dbReference>
<comment type="function">
    <text evidence="10">Catalyzes the synthesis of alpha-ribazole-5'-phosphate from nicotinate mononucleotide (NAMN) and 5,6-dimethylbenzimidazole (DMB).</text>
</comment>
<dbReference type="SUPFAM" id="SSF52733">
    <property type="entry name" value="Nicotinate mononucleotide:5,6-dimethylbenzimidazole phosphoribosyltransferase (CobT)"/>
    <property type="match status" value="1"/>
</dbReference>
<dbReference type="Gene3D" id="1.10.1610.10">
    <property type="match status" value="1"/>
</dbReference>
<name>A0A482ITK6_9BURK</name>
<dbReference type="PANTHER" id="PTHR43463:SF1">
    <property type="entry name" value="NICOTINATE-NUCLEOTIDE--DIMETHYLBENZIMIDAZOLE PHOSPHORIBOSYLTRANSFERASE"/>
    <property type="match status" value="1"/>
</dbReference>
<keyword evidence="6 10" id="KW-0328">Glycosyltransferase</keyword>
<dbReference type="GO" id="GO:0008939">
    <property type="term" value="F:nicotinate-nucleotide-dimethylbenzimidazole phosphoribosyltransferase activity"/>
    <property type="evidence" value="ECO:0007669"/>
    <property type="project" value="UniProtKB-UniRule"/>
</dbReference>
<dbReference type="UniPathway" id="UPA00061">
    <property type="reaction ID" value="UER00516"/>
</dbReference>
<dbReference type="Proteomes" id="UP000253772">
    <property type="component" value="Chromosome c1"/>
</dbReference>
<dbReference type="NCBIfam" id="NF000996">
    <property type="entry name" value="PRK00105.1"/>
    <property type="match status" value="1"/>
</dbReference>
<feature type="active site" description="Proton acceptor" evidence="10">
    <location>
        <position position="321"/>
    </location>
</feature>
<organism evidence="11 12">
    <name type="scientific">Cupriavidus metallidurans</name>
    <dbReference type="NCBI Taxonomy" id="119219"/>
    <lineage>
        <taxon>Bacteria</taxon>
        <taxon>Pseudomonadati</taxon>
        <taxon>Pseudomonadota</taxon>
        <taxon>Betaproteobacteria</taxon>
        <taxon>Burkholderiales</taxon>
        <taxon>Burkholderiaceae</taxon>
        <taxon>Cupriavidus</taxon>
    </lineage>
</organism>
<evidence type="ECO:0000256" key="9">
    <source>
        <dbReference type="ARBA" id="ARBA00047340"/>
    </source>
</evidence>
<evidence type="ECO:0000256" key="10">
    <source>
        <dbReference type="HAMAP-Rule" id="MF_00230"/>
    </source>
</evidence>
<evidence type="ECO:0000256" key="6">
    <source>
        <dbReference type="ARBA" id="ARBA00022676"/>
    </source>
</evidence>
<dbReference type="OrthoDB" id="9781491at2"/>
<accession>A0A482ITK6</accession>
<evidence type="ECO:0000256" key="4">
    <source>
        <dbReference type="ARBA" id="ARBA00015486"/>
    </source>
</evidence>
<evidence type="ECO:0000256" key="8">
    <source>
        <dbReference type="ARBA" id="ARBA00030686"/>
    </source>
</evidence>
<dbReference type="RefSeq" id="WP_024569065.1">
    <property type="nucleotide sequence ID" value="NZ_CP037900.1"/>
</dbReference>
<dbReference type="InterPro" id="IPR017846">
    <property type="entry name" value="Nict_dMeBzImd_PRibTrfase_bact"/>
</dbReference>
<evidence type="ECO:0000313" key="12">
    <source>
        <dbReference type="Proteomes" id="UP000253772"/>
    </source>
</evidence>
<comment type="catalytic activity">
    <reaction evidence="9 10">
        <text>5,6-dimethylbenzimidazole + nicotinate beta-D-ribonucleotide = alpha-ribazole 5'-phosphate + nicotinate + H(+)</text>
        <dbReference type="Rhea" id="RHEA:11196"/>
        <dbReference type="ChEBI" id="CHEBI:15378"/>
        <dbReference type="ChEBI" id="CHEBI:15890"/>
        <dbReference type="ChEBI" id="CHEBI:32544"/>
        <dbReference type="ChEBI" id="CHEBI:57502"/>
        <dbReference type="ChEBI" id="CHEBI:57918"/>
        <dbReference type="EC" id="2.4.2.21"/>
    </reaction>
</comment>
<comment type="similarity">
    <text evidence="2 10">Belongs to the CobT family.</text>
</comment>
<keyword evidence="7 10" id="KW-0808">Transferase</keyword>
<dbReference type="CDD" id="cd02439">
    <property type="entry name" value="DMB-PRT_CobT"/>
    <property type="match status" value="1"/>
</dbReference>
<comment type="pathway">
    <text evidence="1 10">Nucleoside biosynthesis; alpha-ribazole biosynthesis; alpha-ribazole from 5,6-dimethylbenzimidazole: step 1/2.</text>
</comment>
<gene>
    <name evidence="10 11" type="primary">cobT</name>
    <name evidence="11" type="ORF">DDF84_014545</name>
</gene>
<evidence type="ECO:0000256" key="1">
    <source>
        <dbReference type="ARBA" id="ARBA00005049"/>
    </source>
</evidence>
<evidence type="ECO:0000256" key="3">
    <source>
        <dbReference type="ARBA" id="ARBA00011991"/>
    </source>
</evidence>
<evidence type="ECO:0000313" key="11">
    <source>
        <dbReference type="EMBL" id="QBP10887.1"/>
    </source>
</evidence>
<dbReference type="AlphaFoldDB" id="A0A482ITK6"/>
<evidence type="ECO:0000256" key="7">
    <source>
        <dbReference type="ARBA" id="ARBA00022679"/>
    </source>
</evidence>
<dbReference type="EMBL" id="CP037900">
    <property type="protein sequence ID" value="QBP10887.1"/>
    <property type="molecule type" value="Genomic_DNA"/>
</dbReference>
<dbReference type="InterPro" id="IPR023195">
    <property type="entry name" value="Nict_dMeBzImd_PRibTrfase_N"/>
</dbReference>
<protein>
    <recommendedName>
        <fullName evidence="4 10">Nicotinate-nucleotide--dimethylbenzimidazole phosphoribosyltransferase</fullName>
        <shortName evidence="10">NN:DBI PRT</shortName>
        <ecNumber evidence="3 10">2.4.2.21</ecNumber>
    </recommendedName>
    <alternativeName>
        <fullName evidence="8 10">N(1)-alpha-phosphoribosyltransferase</fullName>
    </alternativeName>
</protein>
<dbReference type="FunFam" id="3.40.50.10210:FF:000001">
    <property type="entry name" value="Nicotinate-nucleotide--dimethylbenzimidazole phosphoribosyltransferase"/>
    <property type="match status" value="1"/>
</dbReference>
<keyword evidence="5 10" id="KW-0169">Cobalamin biosynthesis</keyword>
<dbReference type="HAMAP" id="MF_00230">
    <property type="entry name" value="CobT"/>
    <property type="match status" value="1"/>
</dbReference>
<dbReference type="Pfam" id="PF02277">
    <property type="entry name" value="DBI_PRT"/>
    <property type="match status" value="1"/>
</dbReference>
<dbReference type="InterPro" id="IPR003200">
    <property type="entry name" value="Nict_dMeBzImd_PRibTrfase"/>
</dbReference>